<evidence type="ECO:0000256" key="7">
    <source>
        <dbReference type="ARBA" id="ARBA00022723"/>
    </source>
</evidence>
<evidence type="ECO:0000256" key="3">
    <source>
        <dbReference type="ARBA" id="ARBA00021330"/>
    </source>
</evidence>
<name>A0A125BDU4_THIDE</name>
<dbReference type="AlphaFoldDB" id="A0A125BDU4"/>
<evidence type="ECO:0000256" key="10">
    <source>
        <dbReference type="ARBA" id="ARBA00023158"/>
    </source>
</evidence>
<comment type="caution">
    <text evidence="14">The sequence shown here is derived from an EMBL/GenBank/DDBJ whole genome shotgun (WGS) entry which is preliminary data.</text>
</comment>
<evidence type="ECO:0000256" key="6">
    <source>
        <dbReference type="ARBA" id="ARBA00022691"/>
    </source>
</evidence>
<dbReference type="GO" id="GO:0003723">
    <property type="term" value="F:RNA binding"/>
    <property type="evidence" value="ECO:0007669"/>
    <property type="project" value="UniProtKB-KW"/>
</dbReference>
<dbReference type="GO" id="GO:0001510">
    <property type="term" value="P:RNA methylation"/>
    <property type="evidence" value="ECO:0007669"/>
    <property type="project" value="InterPro"/>
</dbReference>
<proteinExistence type="inferred from homology"/>
<organism evidence="14 15">
    <name type="scientific">Thiobacillus denitrificans</name>
    <dbReference type="NCBI Taxonomy" id="36861"/>
    <lineage>
        <taxon>Bacteria</taxon>
        <taxon>Pseudomonadati</taxon>
        <taxon>Pseudomonadota</taxon>
        <taxon>Betaproteobacteria</taxon>
        <taxon>Nitrosomonadales</taxon>
        <taxon>Thiobacillaceae</taxon>
        <taxon>Thiobacillus</taxon>
    </lineage>
</organism>
<dbReference type="Pfam" id="PF13649">
    <property type="entry name" value="Methyltransf_25"/>
    <property type="match status" value="1"/>
</dbReference>
<feature type="domain" description="Methyltransferase" evidence="13">
    <location>
        <begin position="25"/>
        <end position="112"/>
    </location>
</feature>
<evidence type="ECO:0000256" key="11">
    <source>
        <dbReference type="ARBA" id="ARBA00035025"/>
    </source>
</evidence>
<keyword evidence="7" id="KW-0479">Metal-binding</keyword>
<reference evidence="14 15" key="1">
    <citation type="journal article" date="2015" name="Appl. Environ. Microbiol.">
        <title>Aerobic and Anaerobic Thiosulfate Oxidation by a Cold-Adapted, Subglacial Chemoautotroph.</title>
        <authorList>
            <person name="Harrold Z.R."/>
            <person name="Skidmore M.L."/>
            <person name="Hamilton T.L."/>
            <person name="Desch L."/>
            <person name="Amada K."/>
            <person name="van Gelder W."/>
            <person name="Glover K."/>
            <person name="Roden E.E."/>
            <person name="Boyd E.S."/>
        </authorList>
    </citation>
    <scope>NUCLEOTIDE SEQUENCE [LARGE SCALE GENOMIC DNA]</scope>
    <source>
        <strain evidence="14 15">RG</strain>
    </source>
</reference>
<dbReference type="SUPFAM" id="SSF53335">
    <property type="entry name" value="S-adenosyl-L-methionine-dependent methyltransferases"/>
    <property type="match status" value="1"/>
</dbReference>
<dbReference type="InterPro" id="IPR041698">
    <property type="entry name" value="Methyltransf_25"/>
</dbReference>
<keyword evidence="4" id="KW-0489">Methyltransferase</keyword>
<keyword evidence="8" id="KW-0460">Magnesium</keyword>
<sequence length="204" mass="22138">MPTPLHEARLAAITHALLASGARSVLDLGCGEGVLMAKLAAQAQFGRIVGIDISVAALHAARDALRLDPLAPAGRVQVVHASFTDVDPQLRGFDAAVMLETIEHVDPGRLSLVERAVFGCYRPRTVLITTPNQEYNVVHGMNPGAFRHPDHRFEWDRPKFRRWACGVAARHAYAVAFHDIGECHPTRGASTQMASFTLDADSMA</sequence>
<evidence type="ECO:0000313" key="15">
    <source>
        <dbReference type="Proteomes" id="UP000064243"/>
    </source>
</evidence>
<dbReference type="EMBL" id="LDUG01000002">
    <property type="protein sequence ID" value="KVW99753.1"/>
    <property type="molecule type" value="Genomic_DNA"/>
</dbReference>
<dbReference type="Gene3D" id="3.40.50.150">
    <property type="entry name" value="Vaccinia Virus protein VP39"/>
    <property type="match status" value="1"/>
</dbReference>
<evidence type="ECO:0000256" key="12">
    <source>
        <dbReference type="ARBA" id="ARBA00048418"/>
    </source>
</evidence>
<comment type="cofactor">
    <cofactor evidence="1">
        <name>Mg(2+)</name>
        <dbReference type="ChEBI" id="CHEBI:18420"/>
    </cofactor>
</comment>
<comment type="catalytic activity">
    <reaction evidence="12">
        <text>small RNA 3'-end nucleotide + S-adenosyl-L-methionine = small RNA 3'-end 2'-O-methylnucleotide + S-adenosyl-L-homocysteine + H(+)</text>
        <dbReference type="Rhea" id="RHEA:37887"/>
        <dbReference type="Rhea" id="RHEA-COMP:10415"/>
        <dbReference type="Rhea" id="RHEA-COMP:10416"/>
        <dbReference type="ChEBI" id="CHEBI:15378"/>
        <dbReference type="ChEBI" id="CHEBI:57856"/>
        <dbReference type="ChEBI" id="CHEBI:59789"/>
        <dbReference type="ChEBI" id="CHEBI:74896"/>
        <dbReference type="ChEBI" id="CHEBI:74898"/>
        <dbReference type="EC" id="2.1.1.386"/>
    </reaction>
</comment>
<gene>
    <name evidence="14" type="ORF">ABW22_00485</name>
</gene>
<comment type="similarity">
    <text evidence="2">Belongs to the methyltransferase superfamily. HEN1 family.</text>
</comment>
<evidence type="ECO:0000313" key="14">
    <source>
        <dbReference type="EMBL" id="KVW99753.1"/>
    </source>
</evidence>
<dbReference type="CDD" id="cd02440">
    <property type="entry name" value="AdoMet_MTases"/>
    <property type="match status" value="1"/>
</dbReference>
<evidence type="ECO:0000256" key="5">
    <source>
        <dbReference type="ARBA" id="ARBA00022679"/>
    </source>
</evidence>
<accession>A0A125BDU4</accession>
<keyword evidence="9" id="KW-0694">RNA-binding</keyword>
<dbReference type="GO" id="GO:0046872">
    <property type="term" value="F:metal ion binding"/>
    <property type="evidence" value="ECO:0007669"/>
    <property type="project" value="UniProtKB-KW"/>
</dbReference>
<keyword evidence="6" id="KW-0949">S-adenosyl-L-methionine</keyword>
<dbReference type="PATRIC" id="fig|36861.3.peg.1131"/>
<dbReference type="PANTHER" id="PTHR21404:SF3">
    <property type="entry name" value="SMALL RNA 2'-O-METHYLTRANSFERASE"/>
    <property type="match status" value="1"/>
</dbReference>
<dbReference type="InterPro" id="IPR029063">
    <property type="entry name" value="SAM-dependent_MTases_sf"/>
</dbReference>
<evidence type="ECO:0000256" key="8">
    <source>
        <dbReference type="ARBA" id="ARBA00022842"/>
    </source>
</evidence>
<dbReference type="InterPro" id="IPR026610">
    <property type="entry name" value="Hen1"/>
</dbReference>
<dbReference type="OrthoDB" id="5513623at2"/>
<dbReference type="GO" id="GO:0090486">
    <property type="term" value="F:small RNA 2'-O-methyltransferase activity"/>
    <property type="evidence" value="ECO:0007669"/>
    <property type="project" value="UniProtKB-EC"/>
</dbReference>
<evidence type="ECO:0000256" key="4">
    <source>
        <dbReference type="ARBA" id="ARBA00022603"/>
    </source>
</evidence>
<evidence type="ECO:0000256" key="9">
    <source>
        <dbReference type="ARBA" id="ARBA00022884"/>
    </source>
</evidence>
<dbReference type="EC" id="2.1.1.386" evidence="11"/>
<evidence type="ECO:0000256" key="2">
    <source>
        <dbReference type="ARBA" id="ARBA00009026"/>
    </source>
</evidence>
<protein>
    <recommendedName>
        <fullName evidence="3">Small RNA 2'-O-methyltransferase</fullName>
        <ecNumber evidence="11">2.1.1.386</ecNumber>
    </recommendedName>
</protein>
<dbReference type="PANTHER" id="PTHR21404">
    <property type="entry name" value="HEN1"/>
    <property type="match status" value="1"/>
</dbReference>
<keyword evidence="15" id="KW-1185">Reference proteome</keyword>
<evidence type="ECO:0000256" key="1">
    <source>
        <dbReference type="ARBA" id="ARBA00001946"/>
    </source>
</evidence>
<evidence type="ECO:0000259" key="13">
    <source>
        <dbReference type="Pfam" id="PF13649"/>
    </source>
</evidence>
<keyword evidence="10" id="KW-0943">RNA-mediated gene silencing</keyword>
<dbReference type="Proteomes" id="UP000064243">
    <property type="component" value="Unassembled WGS sequence"/>
</dbReference>
<dbReference type="GO" id="GO:0031047">
    <property type="term" value="P:regulatory ncRNA-mediated gene silencing"/>
    <property type="evidence" value="ECO:0007669"/>
    <property type="project" value="UniProtKB-KW"/>
</dbReference>
<keyword evidence="5" id="KW-0808">Transferase</keyword>